<dbReference type="GO" id="GO:0008270">
    <property type="term" value="F:zinc ion binding"/>
    <property type="evidence" value="ECO:0007669"/>
    <property type="project" value="InterPro"/>
</dbReference>
<name>F4QMS9_9CAUL</name>
<evidence type="ECO:0000313" key="12">
    <source>
        <dbReference type="Proteomes" id="UP000006512"/>
    </source>
</evidence>
<dbReference type="AlphaFoldDB" id="F4QMS9"/>
<comment type="caution">
    <text evidence="8">Lacks conserved residue(s) required for the propagation of feature annotation.</text>
</comment>
<comment type="function">
    <text evidence="8">Catalyzes the attachment of glutamate to tRNA(Glu) in a two-step reaction: glutamate is first activated by ATP to form Glu-AMP and then transferred to the acceptor end of tRNA(Glu).</text>
</comment>
<organism evidence="11 12">
    <name type="scientific">Asticcacaulis biprosthecium C19</name>
    <dbReference type="NCBI Taxonomy" id="715226"/>
    <lineage>
        <taxon>Bacteria</taxon>
        <taxon>Pseudomonadati</taxon>
        <taxon>Pseudomonadota</taxon>
        <taxon>Alphaproteobacteria</taxon>
        <taxon>Caulobacterales</taxon>
        <taxon>Caulobacteraceae</taxon>
        <taxon>Asticcacaulis</taxon>
    </lineage>
</organism>
<dbReference type="NCBIfam" id="TIGR00464">
    <property type="entry name" value="gltX_bact"/>
    <property type="match status" value="1"/>
</dbReference>
<dbReference type="GO" id="GO:0005829">
    <property type="term" value="C:cytosol"/>
    <property type="evidence" value="ECO:0007669"/>
    <property type="project" value="TreeGrafter"/>
</dbReference>
<dbReference type="InterPro" id="IPR020751">
    <property type="entry name" value="aa-tRNA-synth_I_codon-bd_sub2"/>
</dbReference>
<dbReference type="PANTHER" id="PTHR43311">
    <property type="entry name" value="GLUTAMATE--TRNA LIGASE"/>
    <property type="match status" value="1"/>
</dbReference>
<proteinExistence type="inferred from homology"/>
<keyword evidence="4 8" id="KW-0547">Nucleotide-binding</keyword>
<dbReference type="SUPFAM" id="SSF52374">
    <property type="entry name" value="Nucleotidylyl transferase"/>
    <property type="match status" value="1"/>
</dbReference>
<dbReference type="InterPro" id="IPR000924">
    <property type="entry name" value="Glu/Gln-tRNA-synth"/>
</dbReference>
<evidence type="ECO:0000256" key="8">
    <source>
        <dbReference type="HAMAP-Rule" id="MF_00022"/>
    </source>
</evidence>
<dbReference type="Gene3D" id="1.10.10.350">
    <property type="match status" value="1"/>
</dbReference>
<gene>
    <name evidence="8 11" type="primary">gltX</name>
    <name evidence="11" type="ORF">ABI_29370</name>
</gene>
<keyword evidence="5 8" id="KW-0067">ATP-binding</keyword>
<dbReference type="CDD" id="cd00808">
    <property type="entry name" value="GluRS_core"/>
    <property type="match status" value="1"/>
</dbReference>
<dbReference type="HOGENOM" id="CLU_015768_6_3_5"/>
<evidence type="ECO:0000256" key="1">
    <source>
        <dbReference type="ARBA" id="ARBA00007894"/>
    </source>
</evidence>
<dbReference type="Pfam" id="PF19269">
    <property type="entry name" value="Anticodon_2"/>
    <property type="match status" value="1"/>
</dbReference>
<evidence type="ECO:0000256" key="3">
    <source>
        <dbReference type="ARBA" id="ARBA00022598"/>
    </source>
</evidence>
<keyword evidence="6 8" id="KW-0648">Protein biosynthesis</keyword>
<dbReference type="Proteomes" id="UP000006512">
    <property type="component" value="Unassembled WGS sequence"/>
</dbReference>
<dbReference type="STRING" id="715226.ABI_29370"/>
<dbReference type="GO" id="GO:0000049">
    <property type="term" value="F:tRNA binding"/>
    <property type="evidence" value="ECO:0007669"/>
    <property type="project" value="InterPro"/>
</dbReference>
<sequence>MYTALLNEAFARRNNGTFILRIEDTDQSRSTPDSERKIMEAFTWMGLHWEEGPDKGGPHAPYRQSERKDIYHRFAGQLLESGHAFRCFCSAERLDLMRKTQRMKGEAPKYDGRCLTLPKAEAEARAQTEPHVLRMVVPTEGNCEFTDGVYGDISMPWSNIDMQVLMKSDGMPTYHLANVVDDHVMEISHVIRGEEWMSSTPKHILLYRHFGWTPPQYLHLPLMRQLDRSKLSKRRNPTSMSWFEAQGYLPEALANFLGHYFVRFEEGEDELMTRDEFIQRFDIAQVSKAGAVFDVKKLDWMNARWIRERKTPEQFRADVMKWAARESRADRVLDLAQSRVEKLADLAPLIAFMFVGHIDLKAEAFDGLKATKEQLREILTRSYALIDTLTEFTGESIFNAVAAIAKEIGLKTKDAAPILFVAITGTTRSLPVFQAMEVLGRSVCRERLRAAVKLVSDEEETVAEEAEATDA</sequence>
<comment type="catalytic activity">
    <reaction evidence="8">
        <text>tRNA(Glu) + L-glutamate + ATP = L-glutamyl-tRNA(Glu) + AMP + diphosphate</text>
        <dbReference type="Rhea" id="RHEA:23540"/>
        <dbReference type="Rhea" id="RHEA-COMP:9663"/>
        <dbReference type="Rhea" id="RHEA-COMP:9680"/>
        <dbReference type="ChEBI" id="CHEBI:29985"/>
        <dbReference type="ChEBI" id="CHEBI:30616"/>
        <dbReference type="ChEBI" id="CHEBI:33019"/>
        <dbReference type="ChEBI" id="CHEBI:78442"/>
        <dbReference type="ChEBI" id="CHEBI:78520"/>
        <dbReference type="ChEBI" id="CHEBI:456215"/>
        <dbReference type="EC" id="6.1.1.17"/>
    </reaction>
</comment>
<dbReference type="GO" id="GO:0005524">
    <property type="term" value="F:ATP binding"/>
    <property type="evidence" value="ECO:0007669"/>
    <property type="project" value="UniProtKB-UniRule"/>
</dbReference>
<dbReference type="PRINTS" id="PR00987">
    <property type="entry name" value="TRNASYNTHGLU"/>
</dbReference>
<dbReference type="InterPro" id="IPR004527">
    <property type="entry name" value="Glu-tRNA-ligase_bac/mito"/>
</dbReference>
<dbReference type="InterPro" id="IPR049940">
    <property type="entry name" value="GluQ/Sye"/>
</dbReference>
<keyword evidence="7 8" id="KW-0030">Aminoacyl-tRNA synthetase</keyword>
<dbReference type="InterPro" id="IPR014729">
    <property type="entry name" value="Rossmann-like_a/b/a_fold"/>
</dbReference>
<dbReference type="InterPro" id="IPR033910">
    <property type="entry name" value="GluRS_core"/>
</dbReference>
<dbReference type="GO" id="GO:0006424">
    <property type="term" value="P:glutamyl-tRNA aminoacylation"/>
    <property type="evidence" value="ECO:0007669"/>
    <property type="project" value="UniProtKB-UniRule"/>
</dbReference>
<dbReference type="EC" id="6.1.1.17" evidence="8"/>
<evidence type="ECO:0000313" key="11">
    <source>
        <dbReference type="EMBL" id="EGF91520.1"/>
    </source>
</evidence>
<evidence type="ECO:0000256" key="4">
    <source>
        <dbReference type="ARBA" id="ARBA00022741"/>
    </source>
</evidence>
<dbReference type="InterPro" id="IPR020058">
    <property type="entry name" value="Glu/Gln-tRNA-synth_Ib_cat-dom"/>
</dbReference>
<protein>
    <recommendedName>
        <fullName evidence="8">Glutamate--tRNA ligase</fullName>
        <ecNumber evidence="8">6.1.1.17</ecNumber>
    </recommendedName>
    <alternativeName>
        <fullName evidence="8">Glutamyl-tRNA synthetase</fullName>
        <shortName evidence="8">GluRS</shortName>
    </alternativeName>
</protein>
<dbReference type="eggNOG" id="COG0008">
    <property type="taxonomic scope" value="Bacteria"/>
</dbReference>
<evidence type="ECO:0000259" key="9">
    <source>
        <dbReference type="Pfam" id="PF00749"/>
    </source>
</evidence>
<dbReference type="Gene3D" id="3.40.50.620">
    <property type="entry name" value="HUPs"/>
    <property type="match status" value="1"/>
</dbReference>
<dbReference type="PANTHER" id="PTHR43311:SF2">
    <property type="entry name" value="GLUTAMATE--TRNA LIGASE, MITOCHONDRIAL-RELATED"/>
    <property type="match status" value="1"/>
</dbReference>
<evidence type="ECO:0000256" key="7">
    <source>
        <dbReference type="ARBA" id="ARBA00023146"/>
    </source>
</evidence>
<feature type="binding site" evidence="8">
    <location>
        <position position="233"/>
    </location>
    <ligand>
        <name>ATP</name>
        <dbReference type="ChEBI" id="CHEBI:30616"/>
    </ligand>
</feature>
<comment type="similarity">
    <text evidence="1 8">Belongs to the class-I aminoacyl-tRNA synthetase family. Glutamate--tRNA ligase type 1 subfamily.</text>
</comment>
<dbReference type="EMBL" id="GL883078">
    <property type="protein sequence ID" value="EGF91520.1"/>
    <property type="molecule type" value="Genomic_DNA"/>
</dbReference>
<accession>F4QMS9</accession>
<keyword evidence="3 8" id="KW-0436">Ligase</keyword>
<feature type="domain" description="Glutamyl/glutaminyl-tRNA synthetase class Ib catalytic" evidence="9">
    <location>
        <begin position="2"/>
        <end position="300"/>
    </location>
</feature>
<evidence type="ECO:0000256" key="5">
    <source>
        <dbReference type="ARBA" id="ARBA00022840"/>
    </source>
</evidence>
<dbReference type="InterPro" id="IPR008925">
    <property type="entry name" value="aa_tRNA-synth_I_cd-bd_sf"/>
</dbReference>
<dbReference type="SUPFAM" id="SSF48163">
    <property type="entry name" value="An anticodon-binding domain of class I aminoacyl-tRNA synthetases"/>
    <property type="match status" value="1"/>
</dbReference>
<comment type="subcellular location">
    <subcellularLocation>
        <location evidence="8">Cytoplasm</location>
    </subcellularLocation>
</comment>
<evidence type="ECO:0000256" key="6">
    <source>
        <dbReference type="ARBA" id="ARBA00022917"/>
    </source>
</evidence>
<dbReference type="Pfam" id="PF00749">
    <property type="entry name" value="tRNA-synt_1c"/>
    <property type="match status" value="1"/>
</dbReference>
<keyword evidence="2 8" id="KW-0963">Cytoplasm</keyword>
<dbReference type="GO" id="GO:0004818">
    <property type="term" value="F:glutamate-tRNA ligase activity"/>
    <property type="evidence" value="ECO:0007669"/>
    <property type="project" value="UniProtKB-UniRule"/>
</dbReference>
<evidence type="ECO:0000256" key="2">
    <source>
        <dbReference type="ARBA" id="ARBA00022490"/>
    </source>
</evidence>
<reference evidence="12" key="1">
    <citation type="submission" date="2011-03" db="EMBL/GenBank/DDBJ databases">
        <title>Draft genome sequence of Brevundimonas diminuta.</title>
        <authorList>
            <person name="Brown P.J.B."/>
            <person name="Buechlein A."/>
            <person name="Hemmerich C."/>
            <person name="Brun Y.V."/>
        </authorList>
    </citation>
    <scope>NUCLEOTIDE SEQUENCE [LARGE SCALE GENOMIC DNA]</scope>
    <source>
        <strain evidence="12">C19</strain>
    </source>
</reference>
<dbReference type="InterPro" id="IPR045462">
    <property type="entry name" value="aa-tRNA-synth_I_cd-bd"/>
</dbReference>
<evidence type="ECO:0000259" key="10">
    <source>
        <dbReference type="Pfam" id="PF19269"/>
    </source>
</evidence>
<feature type="short sequence motif" description="'KMSKS' region" evidence="8">
    <location>
        <begin position="230"/>
        <end position="234"/>
    </location>
</feature>
<feature type="domain" description="Aminoacyl-tRNA synthetase class I anticodon-binding" evidence="10">
    <location>
        <begin position="315"/>
        <end position="451"/>
    </location>
</feature>
<keyword evidence="12" id="KW-1185">Reference proteome</keyword>
<comment type="subunit">
    <text evidence="8">Monomer.</text>
</comment>
<dbReference type="HAMAP" id="MF_00022">
    <property type="entry name" value="Glu_tRNA_synth_type1"/>
    <property type="match status" value="1"/>
</dbReference>